<protein>
    <recommendedName>
        <fullName evidence="1">Tudor domain-containing protein</fullName>
    </recommendedName>
</protein>
<keyword evidence="3" id="KW-1185">Reference proteome</keyword>
<dbReference type="PANTHER" id="PTHR22948:SF76">
    <property type="entry name" value="FI20010P1-RELATED"/>
    <property type="match status" value="1"/>
</dbReference>
<accession>A0A2W1AYY7</accession>
<dbReference type="AlphaFoldDB" id="A0A2W1AYY7"/>
<sequence length="238" mass="26208">MCTPEWKKMQDRGGDVVAPSGSEATLTIIKNKDNLNSKLLQMCTPEWKKMQDRGGDVVAGCTVQVLDISMLTGGVVSGHAMDDPHADDVFNRLTQKMAEYCNSPLGKQPYLPKPEEVCIAQMPPYDQWFRAVFLDLEGGPGSKMASLCYLDYGNLASVPVSLVRKMLPEFITGYPVMGLNMEIRNFPKDPSADMISRAIAHMNIDDEGKGTLKLINCEKTPDGMYLVDAPELLKAMKG</sequence>
<dbReference type="PROSITE" id="PS50304">
    <property type="entry name" value="TUDOR"/>
    <property type="match status" value="1"/>
</dbReference>
<dbReference type="InterPro" id="IPR002999">
    <property type="entry name" value="Tudor"/>
</dbReference>
<dbReference type="Pfam" id="PF00567">
    <property type="entry name" value="TUDOR"/>
    <property type="match status" value="1"/>
</dbReference>
<feature type="domain" description="Tudor" evidence="1">
    <location>
        <begin position="111"/>
        <end position="173"/>
    </location>
</feature>
<dbReference type="SUPFAM" id="SSF63748">
    <property type="entry name" value="Tudor/PWWP/MBT"/>
    <property type="match status" value="1"/>
</dbReference>
<proteinExistence type="predicted"/>
<dbReference type="Proteomes" id="UP000249218">
    <property type="component" value="Unassembled WGS sequence"/>
</dbReference>
<gene>
    <name evidence="2" type="primary">HaOG216461</name>
    <name evidence="2" type="ORF">B5X24_HaOG216461</name>
</gene>
<evidence type="ECO:0000313" key="3">
    <source>
        <dbReference type="Proteomes" id="UP000249218"/>
    </source>
</evidence>
<reference evidence="2 3" key="1">
    <citation type="journal article" date="2017" name="BMC Biol.">
        <title>Genomic innovations, transcriptional plasticity and gene loss underlying the evolution and divergence of two highly polyphagous and invasive Helicoverpa pest species.</title>
        <authorList>
            <person name="Pearce S.L."/>
            <person name="Clarke D.F."/>
            <person name="East P.D."/>
            <person name="Elfekih S."/>
            <person name="Gordon K.H."/>
            <person name="Jermiin L.S."/>
            <person name="McGaughran A."/>
            <person name="Oakeshott J.G."/>
            <person name="Papanikolaou A."/>
            <person name="Perera O.P."/>
            <person name="Rane R.V."/>
            <person name="Richards S."/>
            <person name="Tay W.T."/>
            <person name="Walsh T.K."/>
            <person name="Anderson A."/>
            <person name="Anderson C.J."/>
            <person name="Asgari S."/>
            <person name="Board P.G."/>
            <person name="Bretschneider A."/>
            <person name="Campbell P.M."/>
            <person name="Chertemps T."/>
            <person name="Christeller J.T."/>
            <person name="Coppin C.W."/>
            <person name="Downes S.J."/>
            <person name="Duan G."/>
            <person name="Farnsworth C.A."/>
            <person name="Good R.T."/>
            <person name="Han L.B."/>
            <person name="Han Y.C."/>
            <person name="Hatje K."/>
            <person name="Horne I."/>
            <person name="Huang Y.P."/>
            <person name="Hughes D.S."/>
            <person name="Jacquin-Joly E."/>
            <person name="James W."/>
            <person name="Jhangiani S."/>
            <person name="Kollmar M."/>
            <person name="Kuwar S.S."/>
            <person name="Li S."/>
            <person name="Liu N.Y."/>
            <person name="Maibeche M.T."/>
            <person name="Miller J.R."/>
            <person name="Montagne N."/>
            <person name="Perry T."/>
            <person name="Qu J."/>
            <person name="Song S.V."/>
            <person name="Sutton G.G."/>
            <person name="Vogel H."/>
            <person name="Walenz B.P."/>
            <person name="Xu W."/>
            <person name="Zhang H.J."/>
            <person name="Zou Z."/>
            <person name="Batterham P."/>
            <person name="Edwards O.R."/>
            <person name="Feyereisen R."/>
            <person name="Gibbs R.A."/>
            <person name="Heckel D.G."/>
            <person name="McGrath A."/>
            <person name="Robin C."/>
            <person name="Scherer S.E."/>
            <person name="Worley K.C."/>
            <person name="Wu Y.D."/>
        </authorList>
    </citation>
    <scope>NUCLEOTIDE SEQUENCE [LARGE SCALE GENOMIC DNA]</scope>
    <source>
        <strain evidence="2">Harm_GR_Male_#8</strain>
        <tissue evidence="2">Whole organism</tissue>
    </source>
</reference>
<dbReference type="OrthoDB" id="10023235at2759"/>
<dbReference type="Gene3D" id="2.30.30.140">
    <property type="match status" value="1"/>
</dbReference>
<dbReference type="PANTHER" id="PTHR22948">
    <property type="entry name" value="TUDOR DOMAIN CONTAINING PROTEIN"/>
    <property type="match status" value="1"/>
</dbReference>
<organism evidence="2 3">
    <name type="scientific">Helicoverpa armigera</name>
    <name type="common">Cotton bollworm</name>
    <name type="synonym">Heliothis armigera</name>
    <dbReference type="NCBI Taxonomy" id="29058"/>
    <lineage>
        <taxon>Eukaryota</taxon>
        <taxon>Metazoa</taxon>
        <taxon>Ecdysozoa</taxon>
        <taxon>Arthropoda</taxon>
        <taxon>Hexapoda</taxon>
        <taxon>Insecta</taxon>
        <taxon>Pterygota</taxon>
        <taxon>Neoptera</taxon>
        <taxon>Endopterygota</taxon>
        <taxon>Lepidoptera</taxon>
        <taxon>Glossata</taxon>
        <taxon>Ditrysia</taxon>
        <taxon>Noctuoidea</taxon>
        <taxon>Noctuidae</taxon>
        <taxon>Heliothinae</taxon>
        <taxon>Helicoverpa</taxon>
    </lineage>
</organism>
<evidence type="ECO:0000259" key="1">
    <source>
        <dbReference type="PROSITE" id="PS50304"/>
    </source>
</evidence>
<evidence type="ECO:0000313" key="2">
    <source>
        <dbReference type="EMBL" id="PZC70409.1"/>
    </source>
</evidence>
<name>A0A2W1AYY7_HELAM</name>
<dbReference type="InterPro" id="IPR050621">
    <property type="entry name" value="Tudor_domain_containing"/>
</dbReference>
<dbReference type="EMBL" id="KZ150655">
    <property type="protein sequence ID" value="PZC70409.1"/>
    <property type="molecule type" value="Genomic_DNA"/>
</dbReference>